<keyword evidence="7" id="KW-0539">Nucleus</keyword>
<dbReference type="InterPro" id="IPR007219">
    <property type="entry name" value="XnlR_reg_dom"/>
</dbReference>
<evidence type="ECO:0000313" key="12">
    <source>
        <dbReference type="Proteomes" id="UP000001294"/>
    </source>
</evidence>
<feature type="compositionally biased region" description="Low complexity" evidence="9">
    <location>
        <begin position="899"/>
        <end position="910"/>
    </location>
</feature>
<evidence type="ECO:0000256" key="1">
    <source>
        <dbReference type="ARBA" id="ARBA00004123"/>
    </source>
</evidence>
<feature type="compositionally biased region" description="Polar residues" evidence="9">
    <location>
        <begin position="885"/>
        <end position="896"/>
    </location>
</feature>
<dbReference type="Pfam" id="PF00172">
    <property type="entry name" value="Zn_clus"/>
    <property type="match status" value="1"/>
</dbReference>
<feature type="domain" description="Zn(2)-C6 fungal-type" evidence="10">
    <location>
        <begin position="943"/>
        <end position="973"/>
    </location>
</feature>
<dbReference type="GO" id="GO:0006351">
    <property type="term" value="P:DNA-templated transcription"/>
    <property type="evidence" value="ECO:0007669"/>
    <property type="project" value="InterPro"/>
</dbReference>
<proteinExistence type="predicted"/>
<protein>
    <submittedName>
        <fullName evidence="11">C6 transcription factor, putative</fullName>
    </submittedName>
</protein>
<dbReference type="InterPro" id="IPR006076">
    <property type="entry name" value="FAD-dep_OxRdtase"/>
</dbReference>
<dbReference type="InterPro" id="IPR052202">
    <property type="entry name" value="Yeast_MetPath_Reg"/>
</dbReference>
<evidence type="ECO:0000256" key="7">
    <source>
        <dbReference type="ARBA" id="ARBA00023242"/>
    </source>
</evidence>
<dbReference type="PROSITE" id="PS51257">
    <property type="entry name" value="PROKAR_LIPOPROTEIN"/>
    <property type="match status" value="1"/>
</dbReference>
<evidence type="ECO:0000313" key="11">
    <source>
        <dbReference type="EMBL" id="EEA25215.1"/>
    </source>
</evidence>
<dbReference type="SMART" id="SM00066">
    <property type="entry name" value="GAL4"/>
    <property type="match status" value="1"/>
</dbReference>
<dbReference type="Pfam" id="PF01266">
    <property type="entry name" value="DAO"/>
    <property type="match status" value="1"/>
</dbReference>
<feature type="compositionally biased region" description="Low complexity" evidence="9">
    <location>
        <begin position="871"/>
        <end position="884"/>
    </location>
</feature>
<dbReference type="GO" id="GO:0005634">
    <property type="term" value="C:nucleus"/>
    <property type="evidence" value="ECO:0007669"/>
    <property type="project" value="UniProtKB-SubCell"/>
</dbReference>
<evidence type="ECO:0000256" key="4">
    <source>
        <dbReference type="ARBA" id="ARBA00023015"/>
    </source>
</evidence>
<dbReference type="PANTHER" id="PTHR47782:SF15">
    <property type="entry name" value="ZN(2)-C6 FUNGAL-TYPE DOMAIN-CONTAINING PROTEIN-RELATED"/>
    <property type="match status" value="1"/>
</dbReference>
<dbReference type="GO" id="GO:0008270">
    <property type="term" value="F:zinc ion binding"/>
    <property type="evidence" value="ECO:0007669"/>
    <property type="project" value="InterPro"/>
</dbReference>
<dbReference type="CDD" id="cd00067">
    <property type="entry name" value="GAL4"/>
    <property type="match status" value="1"/>
</dbReference>
<dbReference type="PROSITE" id="PS00463">
    <property type="entry name" value="ZN2_CY6_FUNGAL_1"/>
    <property type="match status" value="1"/>
</dbReference>
<dbReference type="GO" id="GO:0045944">
    <property type="term" value="P:positive regulation of transcription by RNA polymerase II"/>
    <property type="evidence" value="ECO:0007669"/>
    <property type="project" value="TreeGrafter"/>
</dbReference>
<dbReference type="GO" id="GO:0000981">
    <property type="term" value="F:DNA-binding transcription factor activity, RNA polymerase II-specific"/>
    <property type="evidence" value="ECO:0007669"/>
    <property type="project" value="InterPro"/>
</dbReference>
<evidence type="ECO:0000256" key="9">
    <source>
        <dbReference type="SAM" id="MobiDB-lite"/>
    </source>
</evidence>
<dbReference type="SUPFAM" id="SSF57701">
    <property type="entry name" value="Zn2/Cys6 DNA-binding domain"/>
    <property type="match status" value="1"/>
</dbReference>
<keyword evidence="6" id="KW-0804">Transcription</keyword>
<dbReference type="Gene3D" id="3.40.50.720">
    <property type="entry name" value="NAD(P)-binding Rossmann-like Domain"/>
    <property type="match status" value="1"/>
</dbReference>
<sequence>MAIRPAMPTPFAQRSVIILGAGIIGCAAAYQLLQNGFEVTLVGEYLPGDNSILYASAWAGAAWHAAAGLDGDQQYIQAVTHRHLLKMALDVPSSGVCIVKGREYLDQAPGKNSSAWGKTVLKNFRTLKRGEYPSTFATAWEYDCLVVDPTLHMPWIGAKVEALGGKFVRQRVSSLGDLYNMYPESSIFINASGWGSRDLTDVLDSKCFPDRGQNVRLKSPKYDTMYFRNGKEYTYIIPRPMSGHIVLGGHNSRDNLSGEPDMDVARDEIRRAHSLAPDLVPAAPADEDISYIIGIRPAREGGFRLDSQKIGNRIVLSAYGFAGGGYAFSYGIGDALVKMVQQAEFDNVEDPKSSLLVSQPPDELGPFIIMEYIEHEYDLVDALNTPGIPDHKRPILDHTFTEIGCIARTNEDDEFDDLWVVKHRPLTLNMNELVQVGNFPPHLLPSGPFMTSSSYYRALADMHVVHLITQRNDAIDSPEDCRTKCIARCLFRKLAREDQFCKYNNRGPFKLFCDDFRPANFLTNSEFKVVGAIDWECTYSAPLEFVYRAPFWLLLELPEYWPEGLDDWAKVYETRLVTFLRVLEEREKVALKRGLLAEEHRLSTYMRDSWESGDFWVNYAARTSWAFDMIYWAKIGRRFFGDGNLADRLQIDTTVHGTCIRDPDPFLCVVHLHEAKTACNCWYAVIIWRLSFRLSTQVKHREYSGSIRDLCHILQDMKYFLTTYVLEQHQRRGPLERPVRFPDRVIACTTNLAVFLLVSNVSQRREPCHISIRLIVIIRYIHRSTSRLAGKLVHLSAGDPLRFPHISEHTIVKGLESRHNDPAQIIEGAVINERTNRIMTNNAAAARRPSDKGANFRGQLGRFRLNPTVSSSQALTSSLQAQPSNGHPTPVTSQRPEPSASSVSSNSTATIRRRASRSDSPETGIAGNDRDGHISKSKRVSTACEFCRKRKKKCDFQYPNCSACTRAGVVCTVLTLGQSVAHQPVPRDQIENLEKRVEWLEELLRAQANIDVTGKSTGSTVDEQQLESPVAEQWYNVPIMLAQPRAGIGLTAADDTTDSANATNSPTTLPSLDAGQLPNIAEIFRDKLENRRSIVPRPASSVIPPVRRLSSWDEAEQLISKYFEGIGTQYPFIHKTEFMRGMRAIYQNKPVPPDVQNSYHITMAVALLTTAYDIQQATAFYRIARETLTPTLQNEDRVSLQALLSLALYSCSSPAGPSVWQVLGTAMRLATSLGLHKARPASTSTKDMVDYEMDKRTFWSLYNLDRLISVTLSRPLGISDDDITVDIPIEYDENWVEAPRNCQMSISVQVVKLRRIYSRIYRRFYNPHAKSTGDMVSILQGFVQELNEWRTSAPVIQTCLHYSTAYYDFLYYGALLLLYRPSVLNPHPDSNCIIGCGDASILIIQSYWDSYSANKIKWLWITLCHIYSAGVTMLWCLEQDIRATRQGMSPLWGNTRVYSSLEFVHTLLDEFCTKRKGADRLAIQFKTQSQEVTRRMAQATAELQRQQQQMESAQQQMQQLIYIPTAVDPVMMVHPMFYSYGWAGQEIATFYGL</sequence>
<organism evidence="11 12">
    <name type="scientific">Talaromyces marneffei (strain ATCC 18224 / CBS 334.59 / QM 7333)</name>
    <name type="common">Penicillium marneffei</name>
    <dbReference type="NCBI Taxonomy" id="441960"/>
    <lineage>
        <taxon>Eukaryota</taxon>
        <taxon>Fungi</taxon>
        <taxon>Dikarya</taxon>
        <taxon>Ascomycota</taxon>
        <taxon>Pezizomycotina</taxon>
        <taxon>Eurotiomycetes</taxon>
        <taxon>Eurotiomycetidae</taxon>
        <taxon>Eurotiales</taxon>
        <taxon>Trichocomaceae</taxon>
        <taxon>Talaromyces</taxon>
        <taxon>Talaromyces sect. Talaromyces</taxon>
    </lineage>
</organism>
<dbReference type="Proteomes" id="UP000001294">
    <property type="component" value="Unassembled WGS sequence"/>
</dbReference>
<keyword evidence="5" id="KW-0238">DNA-binding</keyword>
<keyword evidence="12" id="KW-1185">Reference proteome</keyword>
<dbReference type="Gene3D" id="4.10.240.10">
    <property type="entry name" value="Zn(2)-C6 fungal-type DNA-binding domain"/>
    <property type="match status" value="1"/>
</dbReference>
<evidence type="ECO:0000256" key="6">
    <source>
        <dbReference type="ARBA" id="ARBA00023163"/>
    </source>
</evidence>
<evidence type="ECO:0000256" key="2">
    <source>
        <dbReference type="ARBA" id="ARBA00022723"/>
    </source>
</evidence>
<dbReference type="Pfam" id="PF04082">
    <property type="entry name" value="Fungal_trans"/>
    <property type="match status" value="1"/>
</dbReference>
<dbReference type="CDD" id="cd12148">
    <property type="entry name" value="fungal_TF_MHR"/>
    <property type="match status" value="1"/>
</dbReference>
<dbReference type="HOGENOM" id="CLU_246274_0_0_1"/>
<dbReference type="OrthoDB" id="194468at2759"/>
<keyword evidence="2" id="KW-0479">Metal-binding</keyword>
<dbReference type="PROSITE" id="PS50048">
    <property type="entry name" value="ZN2_CY6_FUNGAL_2"/>
    <property type="match status" value="1"/>
</dbReference>
<dbReference type="InterPro" id="IPR001138">
    <property type="entry name" value="Zn2Cys6_DnaBD"/>
</dbReference>
<dbReference type="SUPFAM" id="SSF54373">
    <property type="entry name" value="FAD-linked reductases, C-terminal domain"/>
    <property type="match status" value="1"/>
</dbReference>
<dbReference type="PANTHER" id="PTHR47782">
    <property type="entry name" value="ZN(II)2CYS6 TRANSCRIPTION FACTOR (EUROFUNG)-RELATED"/>
    <property type="match status" value="1"/>
</dbReference>
<name>B6QA88_TALMQ</name>
<dbReference type="FunFam" id="4.10.240.10:FF:000019">
    <property type="entry name" value="C6 transcription factor, putative"/>
    <property type="match status" value="1"/>
</dbReference>
<dbReference type="Gene3D" id="3.30.9.10">
    <property type="entry name" value="D-Amino Acid Oxidase, subunit A, domain 2"/>
    <property type="match status" value="1"/>
</dbReference>
<dbReference type="InterPro" id="IPR036864">
    <property type="entry name" value="Zn2-C6_fun-type_DNA-bd_sf"/>
</dbReference>
<evidence type="ECO:0000256" key="5">
    <source>
        <dbReference type="ARBA" id="ARBA00023125"/>
    </source>
</evidence>
<keyword evidence="8" id="KW-0175">Coiled coil</keyword>
<keyword evidence="3" id="KW-0862">Zinc</keyword>
<dbReference type="SUPFAM" id="SSF51971">
    <property type="entry name" value="Nucleotide-binding domain"/>
    <property type="match status" value="1"/>
</dbReference>
<dbReference type="SMART" id="SM00906">
    <property type="entry name" value="Fungal_trans"/>
    <property type="match status" value="1"/>
</dbReference>
<evidence type="ECO:0000259" key="10">
    <source>
        <dbReference type="PROSITE" id="PS50048"/>
    </source>
</evidence>
<reference evidence="12" key="1">
    <citation type="journal article" date="2015" name="Genome Announc.">
        <title>Genome sequence of the AIDS-associated pathogen Penicillium marneffei (ATCC18224) and its near taxonomic relative Talaromyces stipitatus (ATCC10500).</title>
        <authorList>
            <person name="Nierman W.C."/>
            <person name="Fedorova-Abrams N.D."/>
            <person name="Andrianopoulos A."/>
        </authorList>
    </citation>
    <scope>NUCLEOTIDE SEQUENCE [LARGE SCALE GENOMIC DNA]</scope>
    <source>
        <strain evidence="12">ATCC 18224 / CBS 334.59 / QM 7333</strain>
    </source>
</reference>
<gene>
    <name evidence="11" type="ORF">PMAA_063340</name>
</gene>
<feature type="coiled-coil region" evidence="8">
    <location>
        <begin position="1489"/>
        <end position="1523"/>
    </location>
</feature>
<feature type="region of interest" description="Disordered" evidence="9">
    <location>
        <begin position="871"/>
        <end position="934"/>
    </location>
</feature>
<dbReference type="GO" id="GO:0043565">
    <property type="term" value="F:sequence-specific DNA binding"/>
    <property type="evidence" value="ECO:0007669"/>
    <property type="project" value="TreeGrafter"/>
</dbReference>
<dbReference type="VEuPathDB" id="FungiDB:PMAA_063340"/>
<dbReference type="EMBL" id="DS995900">
    <property type="protein sequence ID" value="EEA25215.1"/>
    <property type="molecule type" value="Genomic_DNA"/>
</dbReference>
<accession>B6QA88</accession>
<evidence type="ECO:0000256" key="8">
    <source>
        <dbReference type="SAM" id="Coils"/>
    </source>
</evidence>
<comment type="subcellular location">
    <subcellularLocation>
        <location evidence="1">Nucleus</location>
    </subcellularLocation>
</comment>
<evidence type="ECO:0000256" key="3">
    <source>
        <dbReference type="ARBA" id="ARBA00022833"/>
    </source>
</evidence>
<keyword evidence="4" id="KW-0805">Transcription regulation</keyword>